<dbReference type="EMBL" id="JABSND010000088">
    <property type="protein sequence ID" value="KAI6298535.1"/>
    <property type="molecule type" value="Genomic_DNA"/>
</dbReference>
<reference evidence="2" key="1">
    <citation type="submission" date="2021-01" db="EMBL/GenBank/DDBJ databases">
        <title>Deciphering the adaptive evolutionary patterns associated with biogeogrpahic diversity in the finger millet blast pathogen Magnaporthe oryzae in Eastern Africa.</title>
        <authorList>
            <person name="Onyema G."/>
            <person name="Shittu T.A."/>
            <person name="Dodsworth S."/>
            <person name="Devilliers S."/>
            <person name="Muthumeenakshi S."/>
            <person name="Sreenivasaprasad S."/>
        </authorList>
    </citation>
    <scope>NUCLEOTIDE SEQUENCE</scope>
    <source>
        <strain evidence="2">D15/s37</strain>
    </source>
</reference>
<evidence type="ECO:0000313" key="2">
    <source>
        <dbReference type="EMBL" id="KAI6298535.1"/>
    </source>
</evidence>
<keyword evidence="3" id="KW-1185">Reference proteome</keyword>
<organism evidence="2 3">
    <name type="scientific">Pyricularia grisea</name>
    <name type="common">Crabgrass-specific blast fungus</name>
    <name type="synonym">Magnaporthe grisea</name>
    <dbReference type="NCBI Taxonomy" id="148305"/>
    <lineage>
        <taxon>Eukaryota</taxon>
        <taxon>Fungi</taxon>
        <taxon>Dikarya</taxon>
        <taxon>Ascomycota</taxon>
        <taxon>Pezizomycotina</taxon>
        <taxon>Sordariomycetes</taxon>
        <taxon>Sordariomycetidae</taxon>
        <taxon>Magnaporthales</taxon>
        <taxon>Pyriculariaceae</taxon>
        <taxon>Pyricularia</taxon>
    </lineage>
</organism>
<feature type="compositionally biased region" description="Basic and acidic residues" evidence="1">
    <location>
        <begin position="102"/>
        <end position="111"/>
    </location>
</feature>
<comment type="caution">
    <text evidence="2">The sequence shown here is derived from an EMBL/GenBank/DDBJ whole genome shotgun (WGS) entry which is preliminary data.</text>
</comment>
<name>A0ABQ8NKQ0_PYRGI</name>
<dbReference type="Proteomes" id="UP001059893">
    <property type="component" value="Unassembled WGS sequence"/>
</dbReference>
<gene>
    <name evidence="2" type="ORF">MCOR33_005323</name>
</gene>
<evidence type="ECO:0000313" key="3">
    <source>
        <dbReference type="Proteomes" id="UP001059893"/>
    </source>
</evidence>
<sequence length="120" mass="13454">MKVIKQSPWHQHRYSQDTMTGPKITRTMCTFFGPLASSTYNSAQSRTYTLREEHACCFRTHTPPFANLQAVKQISRKPHGGGCAQPSRRTPPLFANLAVAENKPDKCGKNKESKKKMASS</sequence>
<accession>A0ABQ8NKQ0</accession>
<protein>
    <submittedName>
        <fullName evidence="2">Uncharacterized protein</fullName>
    </submittedName>
</protein>
<proteinExistence type="predicted"/>
<evidence type="ECO:0000256" key="1">
    <source>
        <dbReference type="SAM" id="MobiDB-lite"/>
    </source>
</evidence>
<feature type="region of interest" description="Disordered" evidence="1">
    <location>
        <begin position="99"/>
        <end position="120"/>
    </location>
</feature>